<dbReference type="Pfam" id="PF06719">
    <property type="entry name" value="AraC_N"/>
    <property type="match status" value="1"/>
</dbReference>
<protein>
    <submittedName>
        <fullName evidence="5">Probable transcriptional regulator</fullName>
    </submittedName>
</protein>
<accession>A4BKJ5</accession>
<dbReference type="EMBL" id="AAOE01000046">
    <property type="protein sequence ID" value="EAR07348.1"/>
    <property type="molecule type" value="Genomic_DNA"/>
</dbReference>
<evidence type="ECO:0000256" key="3">
    <source>
        <dbReference type="ARBA" id="ARBA00023163"/>
    </source>
</evidence>
<dbReference type="Proteomes" id="UP000005953">
    <property type="component" value="Unassembled WGS sequence"/>
</dbReference>
<gene>
    <name evidence="5" type="ORF">MED297_07661</name>
</gene>
<dbReference type="SUPFAM" id="SSF46689">
    <property type="entry name" value="Homeodomain-like"/>
    <property type="match status" value="2"/>
</dbReference>
<keyword evidence="6" id="KW-1185">Reference proteome</keyword>
<sequence length="297" mass="32597">MYKDFSADVIAYADKHRLSNEPTPIGVGGLSIVRSREPSALMNTLYNPLLCLVLQGQKEARLGERVVTFSAGESLIVSINIPTVSQVTAASPAKPYVALALEICLDTIRAIQAELELSDDDVADNASIASGISGGELVQAVKRLFELRDRSYVEQKIMAPILLREIHFRLLLESHGGMLRRLAYPDSHESRINRAILKLQKDFAEPICVQDLAALVGMSASSFHEHFKAVTATTPLQFLKDVRLLVAQQKLLATALSVSTVGFEVGFESTAHFSREYARKFGYPPSQNRRGSVQAIT</sequence>
<dbReference type="RefSeq" id="WP_008045535.1">
    <property type="nucleotide sequence ID" value="NZ_CH724152.1"/>
</dbReference>
<keyword evidence="1" id="KW-0805">Transcription regulation</keyword>
<evidence type="ECO:0000313" key="5">
    <source>
        <dbReference type="EMBL" id="EAR07348.1"/>
    </source>
</evidence>
<dbReference type="GO" id="GO:0043565">
    <property type="term" value="F:sequence-specific DNA binding"/>
    <property type="evidence" value="ECO:0007669"/>
    <property type="project" value="InterPro"/>
</dbReference>
<evidence type="ECO:0000256" key="2">
    <source>
        <dbReference type="ARBA" id="ARBA00023125"/>
    </source>
</evidence>
<dbReference type="STRING" id="314283.MED297_07661"/>
<keyword evidence="3" id="KW-0804">Transcription</keyword>
<dbReference type="AlphaFoldDB" id="A4BKJ5"/>
<dbReference type="SMART" id="SM00342">
    <property type="entry name" value="HTH_ARAC"/>
    <property type="match status" value="1"/>
</dbReference>
<comment type="caution">
    <text evidence="5">The sequence shown here is derived from an EMBL/GenBank/DDBJ whole genome shotgun (WGS) entry which is preliminary data.</text>
</comment>
<dbReference type="GO" id="GO:0003700">
    <property type="term" value="F:DNA-binding transcription factor activity"/>
    <property type="evidence" value="ECO:0007669"/>
    <property type="project" value="InterPro"/>
</dbReference>
<evidence type="ECO:0000259" key="4">
    <source>
        <dbReference type="PROSITE" id="PS01124"/>
    </source>
</evidence>
<feature type="domain" description="HTH araC/xylS-type" evidence="4">
    <location>
        <begin position="193"/>
        <end position="291"/>
    </location>
</feature>
<keyword evidence="2" id="KW-0238">DNA-binding</keyword>
<dbReference type="PANTHER" id="PTHR43436:SF1">
    <property type="entry name" value="TRANSCRIPTIONAL REGULATORY PROTEIN"/>
    <property type="match status" value="1"/>
</dbReference>
<dbReference type="InterPro" id="IPR009057">
    <property type="entry name" value="Homeodomain-like_sf"/>
</dbReference>
<dbReference type="InterPro" id="IPR009594">
    <property type="entry name" value="Tscrpt_reg_HTH_AraC_N"/>
</dbReference>
<organism evidence="5 6">
    <name type="scientific">Reinekea blandensis MED297</name>
    <dbReference type="NCBI Taxonomy" id="314283"/>
    <lineage>
        <taxon>Bacteria</taxon>
        <taxon>Pseudomonadati</taxon>
        <taxon>Pseudomonadota</taxon>
        <taxon>Gammaproteobacteria</taxon>
        <taxon>Oceanospirillales</taxon>
        <taxon>Saccharospirillaceae</taxon>
        <taxon>Reinekea</taxon>
    </lineage>
</organism>
<dbReference type="Pfam" id="PF12833">
    <property type="entry name" value="HTH_18"/>
    <property type="match status" value="1"/>
</dbReference>
<dbReference type="PANTHER" id="PTHR43436">
    <property type="entry name" value="ARAC-FAMILY TRANSCRIPTIONAL REGULATOR"/>
    <property type="match status" value="1"/>
</dbReference>
<dbReference type="PROSITE" id="PS01124">
    <property type="entry name" value="HTH_ARAC_FAMILY_2"/>
    <property type="match status" value="1"/>
</dbReference>
<reference evidence="5 6" key="1">
    <citation type="submission" date="2006-02" db="EMBL/GenBank/DDBJ databases">
        <authorList>
            <person name="Pinhassi J."/>
            <person name="Pedros-Alio C."/>
            <person name="Ferriera S."/>
            <person name="Johnson J."/>
            <person name="Kravitz S."/>
            <person name="Halpern A."/>
            <person name="Remington K."/>
            <person name="Beeson K."/>
            <person name="Tran B."/>
            <person name="Rogers Y.-H."/>
            <person name="Friedman R."/>
            <person name="Venter J.C."/>
        </authorList>
    </citation>
    <scope>NUCLEOTIDE SEQUENCE [LARGE SCALE GENOMIC DNA]</scope>
    <source>
        <strain evidence="5 6">MED297</strain>
    </source>
</reference>
<evidence type="ECO:0000313" key="6">
    <source>
        <dbReference type="Proteomes" id="UP000005953"/>
    </source>
</evidence>
<evidence type="ECO:0000256" key="1">
    <source>
        <dbReference type="ARBA" id="ARBA00023015"/>
    </source>
</evidence>
<proteinExistence type="predicted"/>
<dbReference type="HOGENOM" id="CLU_000445_100_0_6"/>
<name>A4BKJ5_9GAMM</name>
<dbReference type="OrthoDB" id="34150at2"/>
<dbReference type="Gene3D" id="1.10.10.60">
    <property type="entry name" value="Homeodomain-like"/>
    <property type="match status" value="1"/>
</dbReference>
<dbReference type="InterPro" id="IPR018060">
    <property type="entry name" value="HTH_AraC"/>
</dbReference>
<dbReference type="InterPro" id="IPR018062">
    <property type="entry name" value="HTH_AraC-typ_CS"/>
</dbReference>
<dbReference type="PROSITE" id="PS00041">
    <property type="entry name" value="HTH_ARAC_FAMILY_1"/>
    <property type="match status" value="1"/>
</dbReference>